<dbReference type="Proteomes" id="UP000663720">
    <property type="component" value="Chromosome"/>
</dbReference>
<dbReference type="PANTHER" id="PTHR43179">
    <property type="entry name" value="RHAMNOSYLTRANSFERASE WBBL"/>
    <property type="match status" value="1"/>
</dbReference>
<dbReference type="EMBL" id="CP061799">
    <property type="protein sequence ID" value="QTA80416.1"/>
    <property type="molecule type" value="Genomic_DNA"/>
</dbReference>
<reference evidence="2" key="1">
    <citation type="journal article" date="2021" name="Microb. Physiol.">
        <title>Proteogenomic Insights into the Physiology of Marine, Sulfate-Reducing, Filamentous Desulfonema limicola and Desulfonema magnum.</title>
        <authorList>
            <person name="Schnaars V."/>
            <person name="Wohlbrand L."/>
            <person name="Scheve S."/>
            <person name="Hinrichs C."/>
            <person name="Reinhardt R."/>
            <person name="Rabus R."/>
        </authorList>
    </citation>
    <scope>NUCLEOTIDE SEQUENCE</scope>
    <source>
        <strain evidence="2">5ac10</strain>
    </source>
</reference>
<dbReference type="SUPFAM" id="SSF53448">
    <property type="entry name" value="Nucleotide-diphospho-sugar transferases"/>
    <property type="match status" value="1"/>
</dbReference>
<evidence type="ECO:0000313" key="3">
    <source>
        <dbReference type="Proteomes" id="UP000663720"/>
    </source>
</evidence>
<keyword evidence="2" id="KW-0808">Transferase</keyword>
<name>A0A975B7Q6_9BACT</name>
<proteinExistence type="predicted"/>
<sequence>MFEIIIVNYNSTQHLIKCLESIYKTLNDLHINIFIQDNASTDNVDLLKKDYPLISITINHSNIGFAKAVNQALKLTESNYVILLNPDTYITEGFFKNSIEFMEKYPNIGLIGPKILDTDGKLQNSARSFPNPLTAFFGRTSFFSRIFPNNPITIKNLSSLQSDGKTPMEVDWVSGACMVVRRKAIEKVGLLDERFFMYWEDADWCRRMWKNKWKVVYYPRISIYHHAGASSKKNVWRCAFEFHKSVYRLFDKYLAPSLWIVKPFVICGLSIRLLFVLISHLLVSIKNFVKN</sequence>
<accession>A0A975B7Q6</accession>
<evidence type="ECO:0000313" key="2">
    <source>
        <dbReference type="EMBL" id="QTA80416.1"/>
    </source>
</evidence>
<dbReference type="Gene3D" id="3.90.550.10">
    <property type="entry name" value="Spore Coat Polysaccharide Biosynthesis Protein SpsA, Chain A"/>
    <property type="match status" value="1"/>
</dbReference>
<dbReference type="GO" id="GO:0016740">
    <property type="term" value="F:transferase activity"/>
    <property type="evidence" value="ECO:0007669"/>
    <property type="project" value="UniProtKB-KW"/>
</dbReference>
<dbReference type="InterPro" id="IPR029044">
    <property type="entry name" value="Nucleotide-diphossugar_trans"/>
</dbReference>
<dbReference type="KEGG" id="dli:dnl_27190"/>
<dbReference type="CDD" id="cd04186">
    <property type="entry name" value="GT_2_like_c"/>
    <property type="match status" value="1"/>
</dbReference>
<organism evidence="2 3">
    <name type="scientific">Desulfonema limicola</name>
    <dbReference type="NCBI Taxonomy" id="45656"/>
    <lineage>
        <taxon>Bacteria</taxon>
        <taxon>Pseudomonadati</taxon>
        <taxon>Thermodesulfobacteriota</taxon>
        <taxon>Desulfobacteria</taxon>
        <taxon>Desulfobacterales</taxon>
        <taxon>Desulfococcaceae</taxon>
        <taxon>Desulfonema</taxon>
    </lineage>
</organism>
<evidence type="ECO:0000259" key="1">
    <source>
        <dbReference type="Pfam" id="PF00535"/>
    </source>
</evidence>
<dbReference type="RefSeq" id="WP_207692065.1">
    <property type="nucleotide sequence ID" value="NZ_CP061799.1"/>
</dbReference>
<protein>
    <submittedName>
        <fullName evidence="2">Glycosyl transferase, family II</fullName>
    </submittedName>
</protein>
<dbReference type="InterPro" id="IPR001173">
    <property type="entry name" value="Glyco_trans_2-like"/>
</dbReference>
<dbReference type="PANTHER" id="PTHR43179:SF7">
    <property type="entry name" value="RHAMNOSYLTRANSFERASE WBBL"/>
    <property type="match status" value="1"/>
</dbReference>
<feature type="domain" description="Glycosyltransferase 2-like" evidence="1">
    <location>
        <begin position="4"/>
        <end position="187"/>
    </location>
</feature>
<dbReference type="Pfam" id="PF00535">
    <property type="entry name" value="Glycos_transf_2"/>
    <property type="match status" value="1"/>
</dbReference>
<dbReference type="AlphaFoldDB" id="A0A975B7Q6"/>
<gene>
    <name evidence="2" type="ORF">dnl_27190</name>
</gene>
<keyword evidence="3" id="KW-1185">Reference proteome</keyword>